<sequence>MGIYQSIFLIFSFILSVRSCISFGSSGCSYPGATLGGRLVFSGQSGQDVAEPPAWISGRKLVFVTAGFAFRRSPGLGRGRIWIGQRGCRGDFCQRTLDGNLPCFADLVDKSSKTQLT</sequence>
<dbReference type="AlphaFoldDB" id="A0A9Q1BMD2"/>
<evidence type="ECO:0008006" key="4">
    <source>
        <dbReference type="Google" id="ProtNLM"/>
    </source>
</evidence>
<reference evidence="2" key="1">
    <citation type="submission" date="2021-10" db="EMBL/GenBank/DDBJ databases">
        <title>Tropical sea cucumber genome reveals ecological adaptation and Cuvierian tubules defense mechanism.</title>
        <authorList>
            <person name="Chen T."/>
        </authorList>
    </citation>
    <scope>NUCLEOTIDE SEQUENCE</scope>
    <source>
        <strain evidence="2">Nanhai2018</strain>
        <tissue evidence="2">Muscle</tissue>
    </source>
</reference>
<protein>
    <recommendedName>
        <fullName evidence="4">Secreted protein</fullName>
    </recommendedName>
</protein>
<keyword evidence="3" id="KW-1185">Reference proteome</keyword>
<evidence type="ECO:0000256" key="1">
    <source>
        <dbReference type="SAM" id="SignalP"/>
    </source>
</evidence>
<organism evidence="2 3">
    <name type="scientific">Holothuria leucospilota</name>
    <name type="common">Black long sea cucumber</name>
    <name type="synonym">Mertensiothuria leucospilota</name>
    <dbReference type="NCBI Taxonomy" id="206669"/>
    <lineage>
        <taxon>Eukaryota</taxon>
        <taxon>Metazoa</taxon>
        <taxon>Echinodermata</taxon>
        <taxon>Eleutherozoa</taxon>
        <taxon>Echinozoa</taxon>
        <taxon>Holothuroidea</taxon>
        <taxon>Aspidochirotacea</taxon>
        <taxon>Aspidochirotida</taxon>
        <taxon>Holothuriidae</taxon>
        <taxon>Holothuria</taxon>
    </lineage>
</organism>
<name>A0A9Q1BMD2_HOLLE</name>
<evidence type="ECO:0000313" key="2">
    <source>
        <dbReference type="EMBL" id="KAJ8029105.1"/>
    </source>
</evidence>
<comment type="caution">
    <text evidence="2">The sequence shown here is derived from an EMBL/GenBank/DDBJ whole genome shotgun (WGS) entry which is preliminary data.</text>
</comment>
<feature type="signal peptide" evidence="1">
    <location>
        <begin position="1"/>
        <end position="19"/>
    </location>
</feature>
<dbReference type="Proteomes" id="UP001152320">
    <property type="component" value="Chromosome 14"/>
</dbReference>
<evidence type="ECO:0000313" key="3">
    <source>
        <dbReference type="Proteomes" id="UP001152320"/>
    </source>
</evidence>
<dbReference type="EMBL" id="JAIZAY010000014">
    <property type="protein sequence ID" value="KAJ8029105.1"/>
    <property type="molecule type" value="Genomic_DNA"/>
</dbReference>
<feature type="chain" id="PRO_5040313512" description="Secreted protein" evidence="1">
    <location>
        <begin position="20"/>
        <end position="117"/>
    </location>
</feature>
<keyword evidence="1" id="KW-0732">Signal</keyword>
<gene>
    <name evidence="2" type="ORF">HOLleu_28427</name>
</gene>
<accession>A0A9Q1BMD2</accession>
<proteinExistence type="predicted"/>